<dbReference type="STRING" id="282301.A0A267DK93"/>
<dbReference type="PROSITE" id="PS00028">
    <property type="entry name" value="ZINC_FINGER_C2H2_1"/>
    <property type="match status" value="2"/>
</dbReference>
<dbReference type="GO" id="GO:0008270">
    <property type="term" value="F:zinc ion binding"/>
    <property type="evidence" value="ECO:0007669"/>
    <property type="project" value="InterPro"/>
</dbReference>
<dbReference type="InterPro" id="IPR003604">
    <property type="entry name" value="Matrin/U1-like-C_Znf_C2H2"/>
</dbReference>
<dbReference type="SUPFAM" id="SSF57667">
    <property type="entry name" value="beta-beta-alpha zinc fingers"/>
    <property type="match status" value="3"/>
</dbReference>
<organism evidence="3 4">
    <name type="scientific">Macrostomum lignano</name>
    <dbReference type="NCBI Taxonomy" id="282301"/>
    <lineage>
        <taxon>Eukaryota</taxon>
        <taxon>Metazoa</taxon>
        <taxon>Spiralia</taxon>
        <taxon>Lophotrochozoa</taxon>
        <taxon>Platyhelminthes</taxon>
        <taxon>Rhabditophora</taxon>
        <taxon>Macrostomorpha</taxon>
        <taxon>Macrostomida</taxon>
        <taxon>Macrostomidae</taxon>
        <taxon>Macrostomum</taxon>
    </lineage>
</organism>
<dbReference type="Gene3D" id="3.30.160.60">
    <property type="entry name" value="Classic Zinc Finger"/>
    <property type="match status" value="3"/>
</dbReference>
<dbReference type="InterPro" id="IPR052644">
    <property type="entry name" value="ZMAT3"/>
</dbReference>
<dbReference type="SMART" id="SM00451">
    <property type="entry name" value="ZnF_U1"/>
    <property type="match status" value="3"/>
</dbReference>
<feature type="compositionally biased region" description="Low complexity" evidence="1">
    <location>
        <begin position="189"/>
        <end position="206"/>
    </location>
</feature>
<dbReference type="EMBL" id="NIVC01004010">
    <property type="protein sequence ID" value="PAA48949.1"/>
    <property type="molecule type" value="Genomic_DNA"/>
</dbReference>
<evidence type="ECO:0000313" key="3">
    <source>
        <dbReference type="EMBL" id="PAA48949.1"/>
    </source>
</evidence>
<evidence type="ECO:0000259" key="2">
    <source>
        <dbReference type="PROSITE" id="PS00028"/>
    </source>
</evidence>
<protein>
    <recommendedName>
        <fullName evidence="2">C2H2-type domain-containing protein</fullName>
    </recommendedName>
</protein>
<feature type="domain" description="C2H2-type" evidence="2">
    <location>
        <begin position="388"/>
        <end position="410"/>
    </location>
</feature>
<gene>
    <name evidence="3" type="ORF">BOX15_Mlig022682g2</name>
</gene>
<sequence length="462" mass="48135">FASMDSGGKGSTAEESGDALNLAVVSKPCSTDQPIDLSKPSRSSSGMNSAETQPSRSSSGMNSAETQPSRSSSGMNSAETQPSRSSSGMNSAETQPSRSSSGMNSAETQPSRSSSGMNSAETQPSRSSSGMNSAETQPSRSSSGMNSAETQPSRSSSGMNSAETQPSRSSSGMNSAETQPSRSSSGMNSAETQQQQQEQDSSVEAAGSHEVSSSAEPAKPTDSTDCKAKPPSTAAQESQSEKAEPPTASVAADKAPIVCKLCKVNCSSLHNYKMHLDGRQHRKAAAFAGIVVRENVRLTAESDSRSAALVSFGEAAPKAKKAPPDLSAATSSTSAGPSAFHCDVCNIDVTGAENLKAHYAGKKHRNAVAGLEKQKNDQQDRQSAELRCEICDLKFAGPCPYKDHMQGRKHAAKLRELDAIRDLEKQGCLPKSSLSSGKRSTTDDGDGTSTASVKKCKIDKID</sequence>
<dbReference type="InterPro" id="IPR036236">
    <property type="entry name" value="Znf_C2H2_sf"/>
</dbReference>
<dbReference type="GO" id="GO:0003676">
    <property type="term" value="F:nucleic acid binding"/>
    <property type="evidence" value="ECO:0007669"/>
    <property type="project" value="InterPro"/>
</dbReference>
<feature type="domain" description="C2H2-type" evidence="2">
    <location>
        <begin position="342"/>
        <end position="364"/>
    </location>
</feature>
<accession>A0A267DK93</accession>
<evidence type="ECO:0000256" key="1">
    <source>
        <dbReference type="SAM" id="MobiDB-lite"/>
    </source>
</evidence>
<reference evidence="3 4" key="1">
    <citation type="submission" date="2017-06" db="EMBL/GenBank/DDBJ databases">
        <title>A platform for efficient transgenesis in Macrostomum lignano, a flatworm model organism for stem cell research.</title>
        <authorList>
            <person name="Berezikov E."/>
        </authorList>
    </citation>
    <scope>NUCLEOTIDE SEQUENCE [LARGE SCALE GENOMIC DNA]</scope>
    <source>
        <strain evidence="3">DV1</strain>
        <tissue evidence="3">Whole organism</tissue>
    </source>
</reference>
<dbReference type="Pfam" id="PF12874">
    <property type="entry name" value="zf-met"/>
    <property type="match status" value="3"/>
</dbReference>
<dbReference type="PANTHER" id="PTHR46786">
    <property type="entry name" value="ZINC FINGER MATRIN-TYPE PROTEIN 3"/>
    <property type="match status" value="1"/>
</dbReference>
<feature type="non-terminal residue" evidence="3">
    <location>
        <position position="1"/>
    </location>
</feature>
<dbReference type="SMART" id="SM00355">
    <property type="entry name" value="ZnF_C2H2"/>
    <property type="match status" value="3"/>
</dbReference>
<dbReference type="AlphaFoldDB" id="A0A267DK93"/>
<feature type="region of interest" description="Disordered" evidence="1">
    <location>
        <begin position="428"/>
        <end position="462"/>
    </location>
</feature>
<feature type="region of interest" description="Disordered" evidence="1">
    <location>
        <begin position="1"/>
        <end position="250"/>
    </location>
</feature>
<name>A0A267DK93_9PLAT</name>
<feature type="compositionally biased region" description="Low complexity" evidence="1">
    <location>
        <begin position="324"/>
        <end position="336"/>
    </location>
</feature>
<feature type="region of interest" description="Disordered" evidence="1">
    <location>
        <begin position="317"/>
        <end position="336"/>
    </location>
</feature>
<feature type="compositionally biased region" description="Polar residues" evidence="1">
    <location>
        <begin position="40"/>
        <end position="188"/>
    </location>
</feature>
<comment type="caution">
    <text evidence="3">The sequence shown here is derived from an EMBL/GenBank/DDBJ whole genome shotgun (WGS) entry which is preliminary data.</text>
</comment>
<dbReference type="OrthoDB" id="434647at2759"/>
<proteinExistence type="predicted"/>
<dbReference type="InterPro" id="IPR013087">
    <property type="entry name" value="Znf_C2H2_type"/>
</dbReference>
<keyword evidence="4" id="KW-1185">Reference proteome</keyword>
<evidence type="ECO:0000313" key="4">
    <source>
        <dbReference type="Proteomes" id="UP000215902"/>
    </source>
</evidence>
<dbReference type="Proteomes" id="UP000215902">
    <property type="component" value="Unassembled WGS sequence"/>
</dbReference>
<dbReference type="PANTHER" id="PTHR46786:SF1">
    <property type="entry name" value="ZINC FINGER MATRIN-TYPE PROTEIN 3"/>
    <property type="match status" value="1"/>
</dbReference>